<evidence type="ECO:0000313" key="5">
    <source>
        <dbReference type="Proteomes" id="UP000799779"/>
    </source>
</evidence>
<accession>A0A6A5W5D1</accession>
<keyword evidence="2" id="KW-0472">Membrane</keyword>
<organism evidence="4 5">
    <name type="scientific">Amniculicola lignicola CBS 123094</name>
    <dbReference type="NCBI Taxonomy" id="1392246"/>
    <lineage>
        <taxon>Eukaryota</taxon>
        <taxon>Fungi</taxon>
        <taxon>Dikarya</taxon>
        <taxon>Ascomycota</taxon>
        <taxon>Pezizomycotina</taxon>
        <taxon>Dothideomycetes</taxon>
        <taxon>Pleosporomycetidae</taxon>
        <taxon>Pleosporales</taxon>
        <taxon>Amniculicolaceae</taxon>
        <taxon>Amniculicola</taxon>
    </lineage>
</organism>
<keyword evidence="3" id="KW-0732">Signal</keyword>
<keyword evidence="2" id="KW-1133">Transmembrane helix</keyword>
<name>A0A6A5W5D1_9PLEO</name>
<feature type="signal peptide" evidence="3">
    <location>
        <begin position="1"/>
        <end position="16"/>
    </location>
</feature>
<evidence type="ECO:0000313" key="4">
    <source>
        <dbReference type="EMBL" id="KAF1996039.1"/>
    </source>
</evidence>
<proteinExistence type="predicted"/>
<evidence type="ECO:0000256" key="3">
    <source>
        <dbReference type="SAM" id="SignalP"/>
    </source>
</evidence>
<keyword evidence="5" id="KW-1185">Reference proteome</keyword>
<dbReference type="AlphaFoldDB" id="A0A6A5W5D1"/>
<reference evidence="4" key="1">
    <citation type="journal article" date="2020" name="Stud. Mycol.">
        <title>101 Dothideomycetes genomes: a test case for predicting lifestyles and emergence of pathogens.</title>
        <authorList>
            <person name="Haridas S."/>
            <person name="Albert R."/>
            <person name="Binder M."/>
            <person name="Bloem J."/>
            <person name="Labutti K."/>
            <person name="Salamov A."/>
            <person name="Andreopoulos B."/>
            <person name="Baker S."/>
            <person name="Barry K."/>
            <person name="Bills G."/>
            <person name="Bluhm B."/>
            <person name="Cannon C."/>
            <person name="Castanera R."/>
            <person name="Culley D."/>
            <person name="Daum C."/>
            <person name="Ezra D."/>
            <person name="Gonzalez J."/>
            <person name="Henrissat B."/>
            <person name="Kuo A."/>
            <person name="Liang C."/>
            <person name="Lipzen A."/>
            <person name="Lutzoni F."/>
            <person name="Magnuson J."/>
            <person name="Mondo S."/>
            <person name="Nolan M."/>
            <person name="Ohm R."/>
            <person name="Pangilinan J."/>
            <person name="Park H.-J."/>
            <person name="Ramirez L."/>
            <person name="Alfaro M."/>
            <person name="Sun H."/>
            <person name="Tritt A."/>
            <person name="Yoshinaga Y."/>
            <person name="Zwiers L.-H."/>
            <person name="Turgeon B."/>
            <person name="Goodwin S."/>
            <person name="Spatafora J."/>
            <person name="Crous P."/>
            <person name="Grigoriev I."/>
        </authorList>
    </citation>
    <scope>NUCLEOTIDE SEQUENCE</scope>
    <source>
        <strain evidence="4">CBS 123094</strain>
    </source>
</reference>
<feature type="transmembrane region" description="Helical" evidence="2">
    <location>
        <begin position="233"/>
        <end position="259"/>
    </location>
</feature>
<gene>
    <name evidence="4" type="ORF">P154DRAFT_525882</name>
</gene>
<feature type="region of interest" description="Disordered" evidence="1">
    <location>
        <begin position="48"/>
        <end position="86"/>
    </location>
</feature>
<dbReference type="OrthoDB" id="3689315at2759"/>
<feature type="compositionally biased region" description="Low complexity" evidence="1">
    <location>
        <begin position="58"/>
        <end position="84"/>
    </location>
</feature>
<keyword evidence="2" id="KW-0812">Transmembrane</keyword>
<feature type="chain" id="PRO_5025366876" evidence="3">
    <location>
        <begin position="17"/>
        <end position="260"/>
    </location>
</feature>
<protein>
    <submittedName>
        <fullName evidence="4">Uncharacterized protein</fullName>
    </submittedName>
</protein>
<sequence>MHSSKLLVLFAAAVTAQSTVEVLNLYDDAKTLISKGSDKTATTYENICTPTSRAPGQASSSLAEISSPPAESSATPTPSPSDLSLVPITTIPARLRRQSPGDDAAECDPYTIIQGNSSWQFHLTDAGALTINADCSWSGAMTTASLTCVATREGSAFPDPGVSSTVLNPGEIASSTAIVAAVIVTTTPAPSGTPSASGNGTSNATFTRTPTVSHTDLVPLSGSGAPQSSSTGMAAALALPTGAAAFVGGAAGLLVAALAL</sequence>
<evidence type="ECO:0000256" key="1">
    <source>
        <dbReference type="SAM" id="MobiDB-lite"/>
    </source>
</evidence>
<evidence type="ECO:0000256" key="2">
    <source>
        <dbReference type="SAM" id="Phobius"/>
    </source>
</evidence>
<dbReference type="Proteomes" id="UP000799779">
    <property type="component" value="Unassembled WGS sequence"/>
</dbReference>
<dbReference type="EMBL" id="ML977630">
    <property type="protein sequence ID" value="KAF1996039.1"/>
    <property type="molecule type" value="Genomic_DNA"/>
</dbReference>